<dbReference type="EMBL" id="JAVRBK010000008">
    <property type="protein sequence ID" value="KAK5639953.1"/>
    <property type="molecule type" value="Genomic_DNA"/>
</dbReference>
<sequence length="196" mass="22345">MNSLIYIIAMNVALLLLLATLGELCQGARILGVIPTPSYSHQVVFQPLWKELSLRGHQVTLLTTNPMNDPSLINLTEIDLSFSYKFLEDNLAELINSSQNVLKWMDLTIISFNNVVDAQLQHPEVQKLIRDPNEHFDLLIVEYLTAPPIYFSKRFNCPYIDALVTKLADQPRQNRGHVLHTKKTRTGLAIFEHQIP</sequence>
<organism evidence="2 3">
    <name type="scientific">Pyrocoelia pectoralis</name>
    <dbReference type="NCBI Taxonomy" id="417401"/>
    <lineage>
        <taxon>Eukaryota</taxon>
        <taxon>Metazoa</taxon>
        <taxon>Ecdysozoa</taxon>
        <taxon>Arthropoda</taxon>
        <taxon>Hexapoda</taxon>
        <taxon>Insecta</taxon>
        <taxon>Pterygota</taxon>
        <taxon>Neoptera</taxon>
        <taxon>Endopterygota</taxon>
        <taxon>Coleoptera</taxon>
        <taxon>Polyphaga</taxon>
        <taxon>Elateriformia</taxon>
        <taxon>Elateroidea</taxon>
        <taxon>Lampyridae</taxon>
        <taxon>Lampyrinae</taxon>
        <taxon>Pyrocoelia</taxon>
    </lineage>
</organism>
<dbReference type="SUPFAM" id="SSF53756">
    <property type="entry name" value="UDP-Glycosyltransferase/glycogen phosphorylase"/>
    <property type="match status" value="1"/>
</dbReference>
<keyword evidence="1" id="KW-0732">Signal</keyword>
<dbReference type="Gene3D" id="3.40.50.2000">
    <property type="entry name" value="Glycogen Phosphorylase B"/>
    <property type="match status" value="1"/>
</dbReference>
<reference evidence="2 3" key="1">
    <citation type="journal article" date="2024" name="Insects">
        <title>An Improved Chromosome-Level Genome Assembly of the Firefly Pyrocoelia pectoralis.</title>
        <authorList>
            <person name="Fu X."/>
            <person name="Meyer-Rochow V.B."/>
            <person name="Ballantyne L."/>
            <person name="Zhu X."/>
        </authorList>
    </citation>
    <scope>NUCLEOTIDE SEQUENCE [LARGE SCALE GENOMIC DNA]</scope>
    <source>
        <strain evidence="2">XCY_ONT2</strain>
    </source>
</reference>
<gene>
    <name evidence="2" type="ORF">RI129_010764</name>
</gene>
<name>A0AAN7ZI85_9COLE</name>
<accession>A0AAN7ZI85</accession>
<evidence type="ECO:0000313" key="3">
    <source>
        <dbReference type="Proteomes" id="UP001329430"/>
    </source>
</evidence>
<evidence type="ECO:0000313" key="2">
    <source>
        <dbReference type="EMBL" id="KAK5639953.1"/>
    </source>
</evidence>
<keyword evidence="3" id="KW-1185">Reference proteome</keyword>
<dbReference type="AlphaFoldDB" id="A0AAN7ZI85"/>
<feature type="signal peptide" evidence="1">
    <location>
        <begin position="1"/>
        <end position="27"/>
    </location>
</feature>
<protein>
    <submittedName>
        <fullName evidence="2">Uncharacterized protein</fullName>
    </submittedName>
</protein>
<proteinExistence type="predicted"/>
<feature type="chain" id="PRO_5042891968" evidence="1">
    <location>
        <begin position="28"/>
        <end position="196"/>
    </location>
</feature>
<evidence type="ECO:0000256" key="1">
    <source>
        <dbReference type="SAM" id="SignalP"/>
    </source>
</evidence>
<comment type="caution">
    <text evidence="2">The sequence shown here is derived from an EMBL/GenBank/DDBJ whole genome shotgun (WGS) entry which is preliminary data.</text>
</comment>
<dbReference type="Proteomes" id="UP001329430">
    <property type="component" value="Chromosome 8"/>
</dbReference>